<evidence type="ECO:0000313" key="2">
    <source>
        <dbReference type="Proteomes" id="UP000467841"/>
    </source>
</evidence>
<keyword evidence="2" id="KW-1185">Reference proteome</keyword>
<reference evidence="1" key="1">
    <citation type="submission" date="2020-01" db="EMBL/GenBank/DDBJ databases">
        <authorList>
            <person name="Mishra B."/>
        </authorList>
    </citation>
    <scope>NUCLEOTIDE SEQUENCE [LARGE SCALE GENOMIC DNA]</scope>
</reference>
<accession>A0A6D2J5L7</accession>
<proteinExistence type="predicted"/>
<comment type="caution">
    <text evidence="1">The sequence shown here is derived from an EMBL/GenBank/DDBJ whole genome shotgun (WGS) entry which is preliminary data.</text>
</comment>
<sequence length="153" mass="16921">MFLLCFSFGFGRNLQDILGATEVTPKHVEATAQVTNFEAEDIIPSNIELGEVGSQEMHHILIGTGPYSTQQDNKKLPKIIRGTLSITFSFPFIKIPFSGKDSTIVASINKPNEDKIKGIVITPTKNHEFGLSPGKDGVELEYSQQKPVVRIEY</sequence>
<evidence type="ECO:0000313" key="1">
    <source>
        <dbReference type="EMBL" id="CAA7036262.1"/>
    </source>
</evidence>
<dbReference type="Proteomes" id="UP000467841">
    <property type="component" value="Unassembled WGS sequence"/>
</dbReference>
<name>A0A6D2J5L7_9BRAS</name>
<organism evidence="1 2">
    <name type="scientific">Microthlaspi erraticum</name>
    <dbReference type="NCBI Taxonomy" id="1685480"/>
    <lineage>
        <taxon>Eukaryota</taxon>
        <taxon>Viridiplantae</taxon>
        <taxon>Streptophyta</taxon>
        <taxon>Embryophyta</taxon>
        <taxon>Tracheophyta</taxon>
        <taxon>Spermatophyta</taxon>
        <taxon>Magnoliopsida</taxon>
        <taxon>eudicotyledons</taxon>
        <taxon>Gunneridae</taxon>
        <taxon>Pentapetalae</taxon>
        <taxon>rosids</taxon>
        <taxon>malvids</taxon>
        <taxon>Brassicales</taxon>
        <taxon>Brassicaceae</taxon>
        <taxon>Coluteocarpeae</taxon>
        <taxon>Microthlaspi</taxon>
    </lineage>
</organism>
<dbReference type="EMBL" id="CACVBM020001163">
    <property type="protein sequence ID" value="CAA7036262.1"/>
    <property type="molecule type" value="Genomic_DNA"/>
</dbReference>
<protein>
    <submittedName>
        <fullName evidence="1">Uncharacterized protein</fullName>
    </submittedName>
</protein>
<gene>
    <name evidence="1" type="ORF">MERR_LOCUS23497</name>
</gene>
<dbReference type="OrthoDB" id="1107268at2759"/>
<dbReference type="AlphaFoldDB" id="A0A6D2J5L7"/>